<protein>
    <recommendedName>
        <fullName evidence="7">Protein takeout-like</fullName>
    </recommendedName>
</protein>
<dbReference type="Proteomes" id="UP001075354">
    <property type="component" value="Chromosome 16"/>
</dbReference>
<organism evidence="5 6">
    <name type="scientific">Megalurothrips usitatus</name>
    <name type="common">bean blossom thrips</name>
    <dbReference type="NCBI Taxonomy" id="439358"/>
    <lineage>
        <taxon>Eukaryota</taxon>
        <taxon>Metazoa</taxon>
        <taxon>Ecdysozoa</taxon>
        <taxon>Arthropoda</taxon>
        <taxon>Hexapoda</taxon>
        <taxon>Insecta</taxon>
        <taxon>Pterygota</taxon>
        <taxon>Neoptera</taxon>
        <taxon>Paraneoptera</taxon>
        <taxon>Thysanoptera</taxon>
        <taxon>Terebrantia</taxon>
        <taxon>Thripoidea</taxon>
        <taxon>Thripidae</taxon>
        <taxon>Megalurothrips</taxon>
    </lineage>
</organism>
<dbReference type="SMART" id="SM00700">
    <property type="entry name" value="JHBP"/>
    <property type="match status" value="1"/>
</dbReference>
<proteinExistence type="inferred from homology"/>
<evidence type="ECO:0000256" key="1">
    <source>
        <dbReference type="ARBA" id="ARBA00022729"/>
    </source>
</evidence>
<dbReference type="Pfam" id="PF06585">
    <property type="entry name" value="JHBP"/>
    <property type="match status" value="1"/>
</dbReference>
<dbReference type="EMBL" id="JAPTSV010000016">
    <property type="protein sequence ID" value="KAJ1519576.1"/>
    <property type="molecule type" value="Genomic_DNA"/>
</dbReference>
<evidence type="ECO:0000256" key="2">
    <source>
        <dbReference type="ARBA" id="ARBA00023108"/>
    </source>
</evidence>
<dbReference type="GO" id="GO:0007623">
    <property type="term" value="P:circadian rhythm"/>
    <property type="evidence" value="ECO:0007669"/>
    <property type="project" value="UniProtKB-ARBA"/>
</dbReference>
<dbReference type="GO" id="GO:0005615">
    <property type="term" value="C:extracellular space"/>
    <property type="evidence" value="ECO:0007669"/>
    <property type="project" value="TreeGrafter"/>
</dbReference>
<evidence type="ECO:0008006" key="7">
    <source>
        <dbReference type="Google" id="ProtNLM"/>
    </source>
</evidence>
<keyword evidence="2" id="KW-0090">Biological rhythms</keyword>
<evidence type="ECO:0000313" key="5">
    <source>
        <dbReference type="EMBL" id="KAJ1519576.1"/>
    </source>
</evidence>
<dbReference type="AlphaFoldDB" id="A0AAV7X7H8"/>
<evidence type="ECO:0000256" key="3">
    <source>
        <dbReference type="ARBA" id="ARBA00060902"/>
    </source>
</evidence>
<keyword evidence="1 4" id="KW-0732">Signal</keyword>
<accession>A0AAV7X7H8</accession>
<dbReference type="PANTHER" id="PTHR11008">
    <property type="entry name" value="PROTEIN TAKEOUT-LIKE PROTEIN"/>
    <property type="match status" value="1"/>
</dbReference>
<dbReference type="Gene3D" id="3.15.10.30">
    <property type="entry name" value="Haemolymph juvenile hormone binding protein"/>
    <property type="match status" value="1"/>
</dbReference>
<dbReference type="FunFam" id="3.15.10.30:FF:000001">
    <property type="entry name" value="Takeout-like protein 1"/>
    <property type="match status" value="1"/>
</dbReference>
<dbReference type="InterPro" id="IPR038606">
    <property type="entry name" value="To_sf"/>
</dbReference>
<evidence type="ECO:0000256" key="4">
    <source>
        <dbReference type="SAM" id="SignalP"/>
    </source>
</evidence>
<comment type="caution">
    <text evidence="5">The sequence shown here is derived from an EMBL/GenBank/DDBJ whole genome shotgun (WGS) entry which is preliminary data.</text>
</comment>
<dbReference type="InterPro" id="IPR010562">
    <property type="entry name" value="Haemolymph_juvenile_hormone-bd"/>
</dbReference>
<reference evidence="5" key="1">
    <citation type="submission" date="2022-12" db="EMBL/GenBank/DDBJ databases">
        <title>Chromosome-level genome assembly of the bean flower thrips Megalurothrips usitatus.</title>
        <authorList>
            <person name="Ma L."/>
            <person name="Liu Q."/>
            <person name="Li H."/>
            <person name="Cai W."/>
        </authorList>
    </citation>
    <scope>NUCLEOTIDE SEQUENCE</scope>
    <source>
        <strain evidence="5">Cailab_2022a</strain>
    </source>
</reference>
<keyword evidence="6" id="KW-1185">Reference proteome</keyword>
<name>A0AAV7X7H8_9NEOP</name>
<feature type="signal peptide" evidence="4">
    <location>
        <begin position="1"/>
        <end position="19"/>
    </location>
</feature>
<dbReference type="PANTHER" id="PTHR11008:SF32">
    <property type="entry name" value="CIRCADIAN CLOCK-CONTROLLED PROTEIN DAYWAKE-RELATED"/>
    <property type="match status" value="1"/>
</dbReference>
<gene>
    <name evidence="5" type="ORF">ONE63_004851</name>
</gene>
<comment type="similarity">
    <text evidence="3">Belongs to the TO family.</text>
</comment>
<sequence length="251" mass="27497">MRNAAIALALLALGGAGLAAKLPAGYPTCNVKAADLSTCLAKAVDAVIHKLKDGDKALGLPSDDPLHVKEIVLDLGHGGPISILLTVKDLDVRGLSKSIWKSAKLDTQKHELVLEALTEHMRMDFQYTASGKILVIAVQGDGPAFFEFDNVNSTHTLKFKPVHKKDKTFWTVTDYKMDINPGAMRSHLTDLLKGNKAVSDQINAFLNTEWRQFYAQIKGPGEEAFGTILKSMSQRVFDRIPITDIFINVEN</sequence>
<evidence type="ECO:0000313" key="6">
    <source>
        <dbReference type="Proteomes" id="UP001075354"/>
    </source>
</evidence>
<feature type="chain" id="PRO_5043328182" description="Protein takeout-like" evidence="4">
    <location>
        <begin position="20"/>
        <end position="251"/>
    </location>
</feature>